<dbReference type="OMA" id="NFHETNG"/>
<dbReference type="Proteomes" id="UP000824469">
    <property type="component" value="Unassembled WGS sequence"/>
</dbReference>
<comment type="caution">
    <text evidence="4">The sequence shown here is derived from an EMBL/GenBank/DDBJ whole genome shotgun (WGS) entry which is preliminary data.</text>
</comment>
<dbReference type="GO" id="GO:0016787">
    <property type="term" value="F:hydrolase activity"/>
    <property type="evidence" value="ECO:0007669"/>
    <property type="project" value="UniProtKB-KW"/>
</dbReference>
<evidence type="ECO:0000256" key="1">
    <source>
        <dbReference type="ARBA" id="ARBA00010240"/>
    </source>
</evidence>
<evidence type="ECO:0000256" key="2">
    <source>
        <dbReference type="ARBA" id="ARBA00022801"/>
    </source>
</evidence>
<name>A0AA38L5P1_TAXCH</name>
<proteinExistence type="inferred from homology"/>
<dbReference type="PANTHER" id="PTHR32241:SF3">
    <property type="entry name" value="PATATIN-LIKE PROTEIN 6"/>
    <property type="match status" value="1"/>
</dbReference>
<evidence type="ECO:0000313" key="5">
    <source>
        <dbReference type="Proteomes" id="UP000824469"/>
    </source>
</evidence>
<gene>
    <name evidence="4" type="ORF">KI387_037353</name>
</gene>
<dbReference type="GO" id="GO:0016042">
    <property type="term" value="P:lipid catabolic process"/>
    <property type="evidence" value="ECO:0007669"/>
    <property type="project" value="UniProtKB-KW"/>
</dbReference>
<comment type="similarity">
    <text evidence="1">Belongs to the patatin family.</text>
</comment>
<keyword evidence="3" id="KW-0442">Lipid degradation</keyword>
<feature type="non-terminal residue" evidence="4">
    <location>
        <position position="1"/>
    </location>
</feature>
<reference evidence="4 5" key="1">
    <citation type="journal article" date="2021" name="Nat. Plants">
        <title>The Taxus genome provides insights into paclitaxel biosynthesis.</title>
        <authorList>
            <person name="Xiong X."/>
            <person name="Gou J."/>
            <person name="Liao Q."/>
            <person name="Li Y."/>
            <person name="Zhou Q."/>
            <person name="Bi G."/>
            <person name="Li C."/>
            <person name="Du R."/>
            <person name="Wang X."/>
            <person name="Sun T."/>
            <person name="Guo L."/>
            <person name="Liang H."/>
            <person name="Lu P."/>
            <person name="Wu Y."/>
            <person name="Zhang Z."/>
            <person name="Ro D.K."/>
            <person name="Shang Y."/>
            <person name="Huang S."/>
            <person name="Yan J."/>
        </authorList>
    </citation>
    <scope>NUCLEOTIDE SEQUENCE [LARGE SCALE GENOMIC DNA]</scope>
    <source>
        <strain evidence="4">Ta-2019</strain>
    </source>
</reference>
<keyword evidence="3" id="KW-0443">Lipid metabolism</keyword>
<evidence type="ECO:0000313" key="4">
    <source>
        <dbReference type="EMBL" id="KAH9309442.1"/>
    </source>
</evidence>
<dbReference type="PANTHER" id="PTHR32241">
    <property type="entry name" value="PATATIN-LIKE PROTEIN 6"/>
    <property type="match status" value="1"/>
</dbReference>
<sequence length="113" mass="13043">LSLVQWEFYMGEKIIIVKEVKANGFPKENLGDIDDPSQANVEMLMNFSDNTLKQKSMEYIPLRGKKNFHETNGERLDWFVEQLVLEHQSRASRTIPTVLLKQQSPGLSLTESF</sequence>
<keyword evidence="2" id="KW-0378">Hydrolase</keyword>
<accession>A0AA38L5P1</accession>
<dbReference type="AlphaFoldDB" id="A0AA38L5P1"/>
<protein>
    <submittedName>
        <fullName evidence="4">Uncharacterized protein</fullName>
    </submittedName>
</protein>
<evidence type="ECO:0000256" key="3">
    <source>
        <dbReference type="ARBA" id="ARBA00022963"/>
    </source>
</evidence>
<keyword evidence="5" id="KW-1185">Reference proteome</keyword>
<dbReference type="EMBL" id="JAHRHJ020000007">
    <property type="protein sequence ID" value="KAH9309442.1"/>
    <property type="molecule type" value="Genomic_DNA"/>
</dbReference>
<organism evidence="4 5">
    <name type="scientific">Taxus chinensis</name>
    <name type="common">Chinese yew</name>
    <name type="synonym">Taxus wallichiana var. chinensis</name>
    <dbReference type="NCBI Taxonomy" id="29808"/>
    <lineage>
        <taxon>Eukaryota</taxon>
        <taxon>Viridiplantae</taxon>
        <taxon>Streptophyta</taxon>
        <taxon>Embryophyta</taxon>
        <taxon>Tracheophyta</taxon>
        <taxon>Spermatophyta</taxon>
        <taxon>Pinopsida</taxon>
        <taxon>Pinidae</taxon>
        <taxon>Conifers II</taxon>
        <taxon>Cupressales</taxon>
        <taxon>Taxaceae</taxon>
        <taxon>Taxus</taxon>
    </lineage>
</organism>